<sequence>MSPRRLLLPLLPFFALAFGFSWAVWWPLLAPGHPAPAALHLWGSLGPAAAAIITAAALDRPSLRPLGQALGRWRVGWGPWAFAVGAPAALLGLGVALSAGAGQPWPGWAGLLRVAEYPHLGPLALLLAEVVFYGYGEEVGWRGFALPRLLPVFGPVWAPVWLSVPWALWHLPLLLRNETFTAMSLAALLGWYASLLMGALLMTWLWRWAQGSLLVLAAFHGLLDVAMVNETVTPLALNAMGAVVTVWGLLALRALRRPQARRCPAPPQGR</sequence>
<dbReference type="InterPro" id="IPR042150">
    <property type="entry name" value="MmRce1-like"/>
</dbReference>
<dbReference type="EMBL" id="JBHSWB010000003">
    <property type="protein sequence ID" value="MFC6663497.1"/>
    <property type="molecule type" value="Genomic_DNA"/>
</dbReference>
<accession>A0ABW1ZSM9</accession>
<keyword evidence="1" id="KW-1133">Transmembrane helix</keyword>
<feature type="transmembrane region" description="Helical" evidence="1">
    <location>
        <begin position="79"/>
        <end position="99"/>
    </location>
</feature>
<feature type="transmembrane region" description="Helical" evidence="1">
    <location>
        <begin position="180"/>
        <end position="206"/>
    </location>
</feature>
<comment type="caution">
    <text evidence="3">The sequence shown here is derived from an EMBL/GenBank/DDBJ whole genome shotgun (WGS) entry which is preliminary data.</text>
</comment>
<feature type="transmembrane region" description="Helical" evidence="1">
    <location>
        <begin position="148"/>
        <end position="168"/>
    </location>
</feature>
<evidence type="ECO:0000259" key="2">
    <source>
        <dbReference type="Pfam" id="PF02517"/>
    </source>
</evidence>
<keyword evidence="4" id="KW-1185">Reference proteome</keyword>
<keyword evidence="1" id="KW-0472">Membrane</keyword>
<dbReference type="EC" id="3.4.-.-" evidence="3"/>
<evidence type="ECO:0000313" key="3">
    <source>
        <dbReference type="EMBL" id="MFC6663497.1"/>
    </source>
</evidence>
<dbReference type="Pfam" id="PF02517">
    <property type="entry name" value="Rce1-like"/>
    <property type="match status" value="1"/>
</dbReference>
<organism evidence="3 4">
    <name type="scientific">Deinococcus multiflagellatus</name>
    <dbReference type="NCBI Taxonomy" id="1656887"/>
    <lineage>
        <taxon>Bacteria</taxon>
        <taxon>Thermotogati</taxon>
        <taxon>Deinococcota</taxon>
        <taxon>Deinococci</taxon>
        <taxon>Deinococcales</taxon>
        <taxon>Deinococcaceae</taxon>
        <taxon>Deinococcus</taxon>
    </lineage>
</organism>
<dbReference type="InterPro" id="IPR003675">
    <property type="entry name" value="Rce1/LyrA-like_dom"/>
</dbReference>
<dbReference type="RefSeq" id="WP_224607477.1">
    <property type="nucleotide sequence ID" value="NZ_JAIQXV010000006.1"/>
</dbReference>
<evidence type="ECO:0000313" key="4">
    <source>
        <dbReference type="Proteomes" id="UP001596317"/>
    </source>
</evidence>
<proteinExistence type="predicted"/>
<feature type="domain" description="CAAX prenyl protease 2/Lysostaphin resistance protein A-like" evidence="2">
    <location>
        <begin position="122"/>
        <end position="225"/>
    </location>
</feature>
<protein>
    <submittedName>
        <fullName evidence="3">CPBP family intramembrane glutamic endopeptidase</fullName>
        <ecNumber evidence="3">3.4.-.-</ecNumber>
    </submittedName>
</protein>
<evidence type="ECO:0000256" key="1">
    <source>
        <dbReference type="SAM" id="Phobius"/>
    </source>
</evidence>
<feature type="transmembrane region" description="Helical" evidence="1">
    <location>
        <begin position="235"/>
        <end position="252"/>
    </location>
</feature>
<keyword evidence="3" id="KW-0378">Hydrolase</keyword>
<reference evidence="4" key="1">
    <citation type="journal article" date="2019" name="Int. J. Syst. Evol. Microbiol.">
        <title>The Global Catalogue of Microorganisms (GCM) 10K type strain sequencing project: providing services to taxonomists for standard genome sequencing and annotation.</title>
        <authorList>
            <consortium name="The Broad Institute Genomics Platform"/>
            <consortium name="The Broad Institute Genome Sequencing Center for Infectious Disease"/>
            <person name="Wu L."/>
            <person name="Ma J."/>
        </authorList>
    </citation>
    <scope>NUCLEOTIDE SEQUENCE [LARGE SCALE GENOMIC DNA]</scope>
    <source>
        <strain evidence="4">CCUG 63830</strain>
    </source>
</reference>
<gene>
    <name evidence="3" type="ORF">ACFP90_26100</name>
</gene>
<dbReference type="GO" id="GO:0016787">
    <property type="term" value="F:hydrolase activity"/>
    <property type="evidence" value="ECO:0007669"/>
    <property type="project" value="UniProtKB-KW"/>
</dbReference>
<dbReference type="Proteomes" id="UP001596317">
    <property type="component" value="Unassembled WGS sequence"/>
</dbReference>
<keyword evidence="1" id="KW-0812">Transmembrane</keyword>
<dbReference type="PANTHER" id="PTHR35797:SF1">
    <property type="entry name" value="PROTEASE"/>
    <property type="match status" value="1"/>
</dbReference>
<dbReference type="PANTHER" id="PTHR35797">
    <property type="entry name" value="PROTEASE-RELATED"/>
    <property type="match status" value="1"/>
</dbReference>
<feature type="transmembrane region" description="Helical" evidence="1">
    <location>
        <begin position="39"/>
        <end position="58"/>
    </location>
</feature>
<name>A0ABW1ZSM9_9DEIO</name>